<proteinExistence type="predicted"/>
<dbReference type="EMBL" id="LR797331">
    <property type="protein sequence ID" value="CAB4203545.1"/>
    <property type="molecule type" value="Genomic_DNA"/>
</dbReference>
<name>A0A6J5RXR5_9CAUD</name>
<accession>A0A6J5RXR5</accession>
<protein>
    <submittedName>
        <fullName evidence="1">Uncharacterized protein</fullName>
    </submittedName>
</protein>
<organism evidence="1">
    <name type="scientific">uncultured Caudovirales phage</name>
    <dbReference type="NCBI Taxonomy" id="2100421"/>
    <lineage>
        <taxon>Viruses</taxon>
        <taxon>Duplodnaviria</taxon>
        <taxon>Heunggongvirae</taxon>
        <taxon>Uroviricota</taxon>
        <taxon>Caudoviricetes</taxon>
        <taxon>Peduoviridae</taxon>
        <taxon>Maltschvirus</taxon>
        <taxon>Maltschvirus maltsch</taxon>
    </lineage>
</organism>
<evidence type="ECO:0000313" key="1">
    <source>
        <dbReference type="EMBL" id="CAB4203545.1"/>
    </source>
</evidence>
<gene>
    <name evidence="1" type="ORF">UFOVP1382_157</name>
</gene>
<reference evidence="1" key="1">
    <citation type="submission" date="2020-05" db="EMBL/GenBank/DDBJ databases">
        <authorList>
            <person name="Chiriac C."/>
            <person name="Salcher M."/>
            <person name="Ghai R."/>
            <person name="Kavagutti S V."/>
        </authorList>
    </citation>
    <scope>NUCLEOTIDE SEQUENCE</scope>
</reference>
<sequence>MAVIIFPPNCTPFAAGYIDGYDGVQDAPVTQYTVGPDALASAAAWKRGYSAGFAARIKNRKPQYATRSTRKP</sequence>